<feature type="transmembrane region" description="Helical" evidence="1">
    <location>
        <begin position="59"/>
        <end position="79"/>
    </location>
</feature>
<gene>
    <name evidence="3" type="ORF">D1B31_08070</name>
</gene>
<accession>A0A417YWN2</accession>
<dbReference type="Proteomes" id="UP000284416">
    <property type="component" value="Unassembled WGS sequence"/>
</dbReference>
<evidence type="ECO:0000256" key="1">
    <source>
        <dbReference type="SAM" id="Phobius"/>
    </source>
</evidence>
<feature type="transmembrane region" description="Helical" evidence="1">
    <location>
        <begin position="20"/>
        <end position="39"/>
    </location>
</feature>
<dbReference type="Pfam" id="PF18902">
    <property type="entry name" value="DUF5658"/>
    <property type="match status" value="1"/>
</dbReference>
<reference evidence="3 4" key="1">
    <citation type="journal article" date="2017" name="Int. J. Syst. Evol. Microbiol.">
        <title>Bacillus notoginsengisoli sp. nov., a novel bacterium isolated from the rhizosphere of Panax notoginseng.</title>
        <authorList>
            <person name="Zhang M.Y."/>
            <person name="Cheng J."/>
            <person name="Cai Y."/>
            <person name="Zhang T.Y."/>
            <person name="Wu Y.Y."/>
            <person name="Manikprabhu D."/>
            <person name="Li W.J."/>
            <person name="Zhang Y.X."/>
        </authorList>
    </citation>
    <scope>NUCLEOTIDE SEQUENCE [LARGE SCALE GENOMIC DNA]</scope>
    <source>
        <strain evidence="3 4">JCM 30743</strain>
    </source>
</reference>
<protein>
    <recommendedName>
        <fullName evidence="2">DUF5658 domain-containing protein</fullName>
    </recommendedName>
</protein>
<dbReference type="EMBL" id="QWEG01000004">
    <property type="protein sequence ID" value="RHW41661.1"/>
    <property type="molecule type" value="Genomic_DNA"/>
</dbReference>
<proteinExistence type="predicted"/>
<evidence type="ECO:0000313" key="4">
    <source>
        <dbReference type="Proteomes" id="UP000284416"/>
    </source>
</evidence>
<feature type="transmembrane region" description="Helical" evidence="1">
    <location>
        <begin position="86"/>
        <end position="106"/>
    </location>
</feature>
<evidence type="ECO:0000313" key="3">
    <source>
        <dbReference type="EMBL" id="RHW41661.1"/>
    </source>
</evidence>
<dbReference type="InterPro" id="IPR043717">
    <property type="entry name" value="DUF5658"/>
</dbReference>
<evidence type="ECO:0000259" key="2">
    <source>
        <dbReference type="Pfam" id="PF18902"/>
    </source>
</evidence>
<dbReference type="OrthoDB" id="2084666at2"/>
<keyword evidence="1" id="KW-1133">Transmembrane helix</keyword>
<name>A0A417YWN2_9BACI</name>
<sequence length="113" mass="12623">MSEYTITEKYAGMGEILKKWGFLLIGLNLFDGLSTYAGMKLSLIGENNPLLSWMGPEGIVGVKMLLSLLLLFVLVRVNIKKPIFKYSLVIANCVYSFVAAVHLYWFTLLISAV</sequence>
<comment type="caution">
    <text evidence="3">The sequence shown here is derived from an EMBL/GenBank/DDBJ whole genome shotgun (WGS) entry which is preliminary data.</text>
</comment>
<dbReference type="AlphaFoldDB" id="A0A417YWN2"/>
<keyword evidence="4" id="KW-1185">Reference proteome</keyword>
<keyword evidence="1" id="KW-0812">Transmembrane</keyword>
<dbReference type="RefSeq" id="WP_118920243.1">
    <property type="nucleotide sequence ID" value="NZ_QWEG01000004.1"/>
</dbReference>
<feature type="domain" description="DUF5658" evidence="2">
    <location>
        <begin position="23"/>
        <end position="107"/>
    </location>
</feature>
<keyword evidence="1" id="KW-0472">Membrane</keyword>
<organism evidence="3 4">
    <name type="scientific">Neobacillus notoginsengisoli</name>
    <dbReference type="NCBI Taxonomy" id="1578198"/>
    <lineage>
        <taxon>Bacteria</taxon>
        <taxon>Bacillati</taxon>
        <taxon>Bacillota</taxon>
        <taxon>Bacilli</taxon>
        <taxon>Bacillales</taxon>
        <taxon>Bacillaceae</taxon>
        <taxon>Neobacillus</taxon>
    </lineage>
</organism>